<keyword evidence="8" id="KW-0808">Transferase</keyword>
<dbReference type="SMART" id="SM00242">
    <property type="entry name" value="MYSc"/>
    <property type="match status" value="1"/>
</dbReference>
<dbReference type="Pfam" id="PF00069">
    <property type="entry name" value="Pkinase"/>
    <property type="match status" value="1"/>
</dbReference>
<evidence type="ECO:0000256" key="1">
    <source>
        <dbReference type="ARBA" id="ARBA00004245"/>
    </source>
</evidence>
<keyword evidence="18" id="KW-0844">Vision</keyword>
<comment type="catalytic activity">
    <reaction evidence="20">
        <text>L-seryl-[protein] + ATP = O-phospho-L-seryl-[protein] + ADP + H(+)</text>
        <dbReference type="Rhea" id="RHEA:17989"/>
        <dbReference type="Rhea" id="RHEA-COMP:9863"/>
        <dbReference type="Rhea" id="RHEA-COMP:11604"/>
        <dbReference type="ChEBI" id="CHEBI:15378"/>
        <dbReference type="ChEBI" id="CHEBI:29999"/>
        <dbReference type="ChEBI" id="CHEBI:30616"/>
        <dbReference type="ChEBI" id="CHEBI:83421"/>
        <dbReference type="ChEBI" id="CHEBI:456216"/>
        <dbReference type="EC" id="2.7.11.1"/>
    </reaction>
</comment>
<evidence type="ECO:0000256" key="4">
    <source>
        <dbReference type="ARBA" id="ARBA00012513"/>
    </source>
</evidence>
<dbReference type="InterPro" id="IPR052409">
    <property type="entry name" value="Myosin-III_kinase_activity"/>
</dbReference>
<protein>
    <recommendedName>
        <fullName evidence="4">non-specific serine/threonine protein kinase</fullName>
        <ecNumber evidence="4">2.7.11.1</ecNumber>
    </recommendedName>
</protein>
<dbReference type="PROSITE" id="PS50096">
    <property type="entry name" value="IQ"/>
    <property type="match status" value="1"/>
</dbReference>
<evidence type="ECO:0000256" key="11">
    <source>
        <dbReference type="ARBA" id="ARBA00022777"/>
    </source>
</evidence>
<dbReference type="SMART" id="SM00015">
    <property type="entry name" value="IQ"/>
    <property type="match status" value="1"/>
</dbReference>
<dbReference type="Gene3D" id="6.20.240.20">
    <property type="match status" value="1"/>
</dbReference>
<keyword evidence="17" id="KW-0966">Cell projection</keyword>
<dbReference type="InterPro" id="IPR036961">
    <property type="entry name" value="Kinesin_motor_dom_sf"/>
</dbReference>
<evidence type="ECO:0000256" key="9">
    <source>
        <dbReference type="ARBA" id="ARBA00022737"/>
    </source>
</evidence>
<dbReference type="Pfam" id="PF00612">
    <property type="entry name" value="IQ"/>
    <property type="match status" value="1"/>
</dbReference>
<evidence type="ECO:0000256" key="22">
    <source>
        <dbReference type="PROSITE-ProRule" id="PRU10141"/>
    </source>
</evidence>
<dbReference type="SMART" id="SM00220">
    <property type="entry name" value="S_TKc"/>
    <property type="match status" value="1"/>
</dbReference>
<dbReference type="Gene3D" id="1.10.10.820">
    <property type="match status" value="1"/>
</dbReference>
<dbReference type="Gene3D" id="1.20.58.530">
    <property type="match status" value="1"/>
</dbReference>
<evidence type="ECO:0000313" key="27">
    <source>
        <dbReference type="Proteomes" id="UP001307889"/>
    </source>
</evidence>
<dbReference type="InterPro" id="IPR011009">
    <property type="entry name" value="Kinase-like_dom_sf"/>
</dbReference>
<keyword evidence="16" id="KW-0206">Cytoskeleton</keyword>
<evidence type="ECO:0000313" key="26">
    <source>
        <dbReference type="EMBL" id="BES90901.1"/>
    </source>
</evidence>
<evidence type="ECO:0000256" key="23">
    <source>
        <dbReference type="SAM" id="MobiDB-lite"/>
    </source>
</evidence>
<evidence type="ECO:0000256" key="20">
    <source>
        <dbReference type="ARBA" id="ARBA00048679"/>
    </source>
</evidence>
<evidence type="ECO:0000256" key="17">
    <source>
        <dbReference type="ARBA" id="ARBA00023273"/>
    </source>
</evidence>
<evidence type="ECO:0000256" key="19">
    <source>
        <dbReference type="ARBA" id="ARBA00047899"/>
    </source>
</evidence>
<evidence type="ECO:0000256" key="6">
    <source>
        <dbReference type="ARBA" id="ARBA00022527"/>
    </source>
</evidence>
<keyword evidence="15 21" id="KW-0009">Actin-binding</keyword>
<keyword evidence="6" id="KW-0723">Serine/threonine-protein kinase</keyword>
<comment type="subcellular location">
    <subcellularLocation>
        <location evidence="2">Cell projection</location>
    </subcellularLocation>
    <subcellularLocation>
        <location evidence="1">Cytoplasm</location>
        <location evidence="1">Cytoskeleton</location>
    </subcellularLocation>
</comment>
<feature type="compositionally biased region" description="Basic and acidic residues" evidence="23">
    <location>
        <begin position="1193"/>
        <end position="1203"/>
    </location>
</feature>
<evidence type="ECO:0000256" key="8">
    <source>
        <dbReference type="ARBA" id="ARBA00022679"/>
    </source>
</evidence>
<dbReference type="Gene3D" id="3.40.850.10">
    <property type="entry name" value="Kinesin motor domain"/>
    <property type="match status" value="1"/>
</dbReference>
<sequence>MAFTSSSLDLDSAPEPDSRLVLDQLIGEGTYGEVYSARFGGERVAVKILENIAENIEEIQVEFKILRDLCHHPNLPIFHGVFLRRAPVMEQDQLWFVLEMCNGGSVTDLVQGLIRHKEVLLEHQIAYILHETVQALVFLHNNNCIHRDIKGHNILLTENADIKLVDFGVSSQLRHMNERRNTSVGTPYWMAPEVIACEQQENSWYDTRCDVWSLGITAIELAEGDPPLSNLHPMRALFQIPGNPPPRLQRKDCLLLSEFISQILVKDIEFRPYSKHLLGHLLIRKGAEYAHKAKHELKKEILRQRIYGRHCRQPEITTKHGKLKSHKRYDQKILNVDDLVTLGTLTEDVLVDQLHRRFDSDQIYTYIGDILIAVNPYSTLGLYTTMKQKIYQKQSRCHKPPHIFAIADAAYQMLVSQKTNQSIVISGESGAGKTESGNLLLKQLVFLGKVPNSNLEERILKMNPLLEAFGNAQTGINSNSSRFGKFLELSFLGTGKVTGAKVNVYLLEQSRIVQQTKRERNFHVFYYIYEGILSEERHREFYLDSDARKTHKYLNLDQDDYSARLKNLKMYSEVKNAFHTVGFQKDEINSVYNIIFGIIHLGDVIFTEVVSHDNTDNKSKIYDLTPLYRACNLLGVDPHDALECLLENTVSTRGETIVRSNSVVEASATRDSLVKVLYRKLFNWIVNRINGLLSSNKKNDHLTVGILDIFGFENFEYNSFEQLCINIANEQIQYFFNQHIFTWEQQEYMAEGIAVDLVEFSDNRPVLDMLLSRQMGLLALLDEESRFPRASDKSLIEKFHANIKSKLYIRPKSNALCFGIMHYAGRVIYQAEGFLNKNRQVVGSRVLRLLRSSDMTMVKNLLHSSPENGNNLKGCYDYGGPNRPQQTAAMYFRHSLMELLQKMVNGQPQFVRCVKPNDARLPHVFDSVKVQKQLRYIGVMETVRIRQQGFSHRITFHDFLTKYGFLVFRYNDKIRYSHEYCRALLQRLAMTGWALGKTKVFLKYFHIEFLTKLREEKIKKIVLAQSCIRGWLARVKYKRLRRQLMASVVTLQRNVRGKAAQVNQTRNEVSSPWGNVKMRPITQHNINKISENNLWRCVENNLDNKQRKHEKDNKSNKNIKNSQQKDESPKNPKREVDRQPQLAALCNDIFKKNKEFHIHLRNNAVAKNLADIKYGSANDKKHSRSNSSCSSDARIEGNDDKQRLRQLRGGNTTRACLDSEGELANHVARGKKNPNSEDFEGPYNFRRLLRPTAHPPTESLRKRIVTRCRLYDLTAL</sequence>
<evidence type="ECO:0000256" key="2">
    <source>
        <dbReference type="ARBA" id="ARBA00004316"/>
    </source>
</evidence>
<dbReference type="InterPro" id="IPR008271">
    <property type="entry name" value="Ser/Thr_kinase_AS"/>
</dbReference>
<dbReference type="EC" id="2.7.11.1" evidence="4"/>
<name>A0ABN7AJ46_9HEMI</name>
<dbReference type="InterPro" id="IPR000719">
    <property type="entry name" value="Prot_kinase_dom"/>
</dbReference>
<feature type="domain" description="Myosin motor" evidence="25">
    <location>
        <begin position="334"/>
        <end position="1015"/>
    </location>
</feature>
<feature type="compositionally biased region" description="Basic and acidic residues" evidence="23">
    <location>
        <begin position="1123"/>
        <end position="1138"/>
    </location>
</feature>
<keyword evidence="10 21" id="KW-0547">Nucleotide-binding</keyword>
<evidence type="ECO:0000256" key="15">
    <source>
        <dbReference type="ARBA" id="ARBA00023203"/>
    </source>
</evidence>
<evidence type="ECO:0000256" key="21">
    <source>
        <dbReference type="PROSITE-ProRule" id="PRU00782"/>
    </source>
</evidence>
<dbReference type="PANTHER" id="PTHR46256:SF3">
    <property type="entry name" value="MYOSIN MOTOR DOMAIN-CONTAINING PROTEIN"/>
    <property type="match status" value="1"/>
</dbReference>
<keyword evidence="27" id="KW-1185">Reference proteome</keyword>
<keyword evidence="5" id="KW-0963">Cytoplasm</keyword>
<dbReference type="PROSITE" id="PS50011">
    <property type="entry name" value="PROTEIN_KINASE_DOM"/>
    <property type="match status" value="1"/>
</dbReference>
<dbReference type="SUPFAM" id="SSF56112">
    <property type="entry name" value="Protein kinase-like (PK-like)"/>
    <property type="match status" value="1"/>
</dbReference>
<dbReference type="Gene3D" id="4.10.270.10">
    <property type="entry name" value="Myosin, subunit A"/>
    <property type="match status" value="1"/>
</dbReference>
<reference evidence="26 27" key="1">
    <citation type="submission" date="2023-09" db="EMBL/GenBank/DDBJ databases">
        <title>Nesidiocoris tenuis whole genome shotgun sequence.</title>
        <authorList>
            <person name="Shibata T."/>
            <person name="Shimoda M."/>
            <person name="Kobayashi T."/>
            <person name="Uehara T."/>
        </authorList>
    </citation>
    <scope>NUCLEOTIDE SEQUENCE [LARGE SCALE GENOMIC DNA]</scope>
    <source>
        <strain evidence="26 27">Japan</strain>
    </source>
</reference>
<dbReference type="InterPro" id="IPR027417">
    <property type="entry name" value="P-loop_NTPase"/>
</dbReference>
<dbReference type="Proteomes" id="UP001307889">
    <property type="component" value="Chromosome 2"/>
</dbReference>
<comment type="similarity">
    <text evidence="3">In the C-terminal section; belongs to the TRAFAC class myosin-kinesin ATPase superfamily. Myosin family.</text>
</comment>
<evidence type="ECO:0000256" key="14">
    <source>
        <dbReference type="ARBA" id="ARBA00023175"/>
    </source>
</evidence>
<feature type="binding site" evidence="21">
    <location>
        <begin position="427"/>
        <end position="434"/>
    </location>
    <ligand>
        <name>ATP</name>
        <dbReference type="ChEBI" id="CHEBI:30616"/>
    </ligand>
</feature>
<dbReference type="Gene3D" id="1.20.120.720">
    <property type="entry name" value="Myosin VI head, motor domain, U50 subdomain"/>
    <property type="match status" value="1"/>
</dbReference>
<evidence type="ECO:0000256" key="3">
    <source>
        <dbReference type="ARBA" id="ARBA00006998"/>
    </source>
</evidence>
<dbReference type="Pfam" id="PF00063">
    <property type="entry name" value="Myosin_head"/>
    <property type="match status" value="1"/>
</dbReference>
<dbReference type="SUPFAM" id="SSF52540">
    <property type="entry name" value="P-loop containing nucleoside triphosphate hydrolases"/>
    <property type="match status" value="1"/>
</dbReference>
<dbReference type="InterPro" id="IPR001609">
    <property type="entry name" value="Myosin_head_motor_dom-like"/>
</dbReference>
<comment type="catalytic activity">
    <reaction evidence="19">
        <text>L-threonyl-[protein] + ATP = O-phospho-L-threonyl-[protein] + ADP + H(+)</text>
        <dbReference type="Rhea" id="RHEA:46608"/>
        <dbReference type="Rhea" id="RHEA-COMP:11060"/>
        <dbReference type="Rhea" id="RHEA-COMP:11605"/>
        <dbReference type="ChEBI" id="CHEBI:15378"/>
        <dbReference type="ChEBI" id="CHEBI:30013"/>
        <dbReference type="ChEBI" id="CHEBI:30616"/>
        <dbReference type="ChEBI" id="CHEBI:61977"/>
        <dbReference type="ChEBI" id="CHEBI:456216"/>
        <dbReference type="EC" id="2.7.11.1"/>
    </reaction>
</comment>
<keyword evidence="13 21" id="KW-0518">Myosin</keyword>
<evidence type="ECO:0000256" key="16">
    <source>
        <dbReference type="ARBA" id="ARBA00023212"/>
    </source>
</evidence>
<feature type="region of interest" description="Disordered" evidence="23">
    <location>
        <begin position="1104"/>
        <end position="1140"/>
    </location>
</feature>
<keyword evidence="12 21" id="KW-0067">ATP-binding</keyword>
<evidence type="ECO:0000259" key="24">
    <source>
        <dbReference type="PROSITE" id="PS50011"/>
    </source>
</evidence>
<dbReference type="PRINTS" id="PR00193">
    <property type="entry name" value="MYOSINHEAVY"/>
</dbReference>
<evidence type="ECO:0000259" key="25">
    <source>
        <dbReference type="PROSITE" id="PS51456"/>
    </source>
</evidence>
<keyword evidence="9" id="KW-0677">Repeat</keyword>
<dbReference type="InterPro" id="IPR017441">
    <property type="entry name" value="Protein_kinase_ATP_BS"/>
</dbReference>
<dbReference type="PROSITE" id="PS00107">
    <property type="entry name" value="PROTEIN_KINASE_ATP"/>
    <property type="match status" value="1"/>
</dbReference>
<organism evidence="26 27">
    <name type="scientific">Nesidiocoris tenuis</name>
    <dbReference type="NCBI Taxonomy" id="355587"/>
    <lineage>
        <taxon>Eukaryota</taxon>
        <taxon>Metazoa</taxon>
        <taxon>Ecdysozoa</taxon>
        <taxon>Arthropoda</taxon>
        <taxon>Hexapoda</taxon>
        <taxon>Insecta</taxon>
        <taxon>Pterygota</taxon>
        <taxon>Neoptera</taxon>
        <taxon>Paraneoptera</taxon>
        <taxon>Hemiptera</taxon>
        <taxon>Heteroptera</taxon>
        <taxon>Panheteroptera</taxon>
        <taxon>Cimicomorpha</taxon>
        <taxon>Miridae</taxon>
        <taxon>Dicyphina</taxon>
        <taxon>Nesidiocoris</taxon>
    </lineage>
</organism>
<feature type="compositionally biased region" description="Basic and acidic residues" evidence="23">
    <location>
        <begin position="1104"/>
        <end position="1115"/>
    </location>
</feature>
<keyword evidence="7" id="KW-0716">Sensory transduction</keyword>
<feature type="region of interest" description="Disordered" evidence="23">
    <location>
        <begin position="1177"/>
        <end position="1210"/>
    </location>
</feature>
<keyword evidence="14 21" id="KW-0505">Motor protein</keyword>
<dbReference type="PROSITE" id="PS51456">
    <property type="entry name" value="MYOSIN_MOTOR"/>
    <property type="match status" value="1"/>
</dbReference>
<dbReference type="EMBL" id="AP028910">
    <property type="protein sequence ID" value="BES90901.1"/>
    <property type="molecule type" value="Genomic_DNA"/>
</dbReference>
<evidence type="ECO:0000256" key="5">
    <source>
        <dbReference type="ARBA" id="ARBA00022490"/>
    </source>
</evidence>
<feature type="region of interest" description="Actin-binding" evidence="21">
    <location>
        <begin position="896"/>
        <end position="918"/>
    </location>
</feature>
<keyword evidence="11" id="KW-0418">Kinase</keyword>
<evidence type="ECO:0000256" key="10">
    <source>
        <dbReference type="ARBA" id="ARBA00022741"/>
    </source>
</evidence>
<feature type="binding site" evidence="22">
    <location>
        <position position="47"/>
    </location>
    <ligand>
        <name>ATP</name>
        <dbReference type="ChEBI" id="CHEBI:30616"/>
    </ligand>
</feature>
<evidence type="ECO:0000256" key="12">
    <source>
        <dbReference type="ARBA" id="ARBA00022840"/>
    </source>
</evidence>
<feature type="domain" description="Protein kinase" evidence="24">
    <location>
        <begin position="20"/>
        <end position="283"/>
    </location>
</feature>
<dbReference type="PANTHER" id="PTHR46256">
    <property type="entry name" value="AGAP011099-PA"/>
    <property type="match status" value="1"/>
</dbReference>
<dbReference type="PROSITE" id="PS00108">
    <property type="entry name" value="PROTEIN_KINASE_ST"/>
    <property type="match status" value="1"/>
</dbReference>
<dbReference type="Gene3D" id="1.10.510.10">
    <property type="entry name" value="Transferase(Phosphotransferase) domain 1"/>
    <property type="match status" value="1"/>
</dbReference>
<gene>
    <name evidence="26" type="ORF">NTJ_03709</name>
</gene>
<evidence type="ECO:0000256" key="7">
    <source>
        <dbReference type="ARBA" id="ARBA00022606"/>
    </source>
</evidence>
<evidence type="ECO:0000256" key="18">
    <source>
        <dbReference type="ARBA" id="ARBA00023305"/>
    </source>
</evidence>
<dbReference type="InterPro" id="IPR000048">
    <property type="entry name" value="IQ_motif_EF-hand-BS"/>
</dbReference>
<comment type="similarity">
    <text evidence="21">Belongs to the TRAFAC class myosin-kinesin ATPase superfamily. Myosin family.</text>
</comment>
<proteinExistence type="inferred from homology"/>
<accession>A0ABN7AJ46</accession>
<evidence type="ECO:0000256" key="13">
    <source>
        <dbReference type="ARBA" id="ARBA00023123"/>
    </source>
</evidence>